<proteinExistence type="predicted"/>
<organism evidence="2 3">
    <name type="scientific">Cryomyces minteri</name>
    <dbReference type="NCBI Taxonomy" id="331657"/>
    <lineage>
        <taxon>Eukaryota</taxon>
        <taxon>Fungi</taxon>
        <taxon>Dikarya</taxon>
        <taxon>Ascomycota</taxon>
        <taxon>Pezizomycotina</taxon>
        <taxon>Dothideomycetes</taxon>
        <taxon>Dothideomycetes incertae sedis</taxon>
        <taxon>Cryomyces</taxon>
    </lineage>
</organism>
<reference evidence="2 3" key="1">
    <citation type="submission" date="2017-03" db="EMBL/GenBank/DDBJ databases">
        <title>Genomes of endolithic fungi from Antarctica.</title>
        <authorList>
            <person name="Coleine C."/>
            <person name="Masonjones S."/>
            <person name="Stajich J.E."/>
        </authorList>
    </citation>
    <scope>NUCLEOTIDE SEQUENCE [LARGE SCALE GENOMIC DNA]</scope>
    <source>
        <strain evidence="2 3">CCFEE 5187</strain>
    </source>
</reference>
<gene>
    <name evidence="2" type="ORF">B0A49_09628</name>
</gene>
<feature type="compositionally biased region" description="Basic residues" evidence="1">
    <location>
        <begin position="214"/>
        <end position="223"/>
    </location>
</feature>
<evidence type="ECO:0000313" key="2">
    <source>
        <dbReference type="EMBL" id="TKA61949.1"/>
    </source>
</evidence>
<protein>
    <recommendedName>
        <fullName evidence="4">Carboxylesterase type B domain-containing protein</fullName>
    </recommendedName>
</protein>
<evidence type="ECO:0008006" key="4">
    <source>
        <dbReference type="Google" id="ProtNLM"/>
    </source>
</evidence>
<feature type="region of interest" description="Disordered" evidence="1">
    <location>
        <begin position="128"/>
        <end position="307"/>
    </location>
</feature>
<name>A0A4V5NDC5_9PEZI</name>
<dbReference type="EMBL" id="NAJN01001648">
    <property type="protein sequence ID" value="TKA61949.1"/>
    <property type="molecule type" value="Genomic_DNA"/>
</dbReference>
<keyword evidence="3" id="KW-1185">Reference proteome</keyword>
<dbReference type="OrthoDB" id="6846267at2759"/>
<sequence>MPPEWGVTHGTDLGIWLFGSGKMLEPEEKELVKLWLEPFGAFLRGEEVQWATKGPKQVRRLTAAGAIDIWEDEAWEEGLQLWDLLTKPKQTAYLEKAKLNTGGWRYYEECEDLPVERRYAPYGQSEPPRFWTAGVHPTDPPVLRSLHDPTSSPRAAAAVGPALQQPQSGHAFPAVDHGSPQTAQRAPAVSDAGPPPPPPPPFDYGPSPTSYHPRPSHHHHHHSLPVSSHALRPGSAPPPVRHSGLTHPAHSIPDASRSAPRAGTLPQGFALFPQRHGSPRPRPLYPDRNPPDNGYRGGGGEVVGERG</sequence>
<feature type="compositionally biased region" description="Pro residues" evidence="1">
    <location>
        <begin position="193"/>
        <end position="203"/>
    </location>
</feature>
<dbReference type="STRING" id="331657.A0A4V5NDC5"/>
<evidence type="ECO:0000256" key="1">
    <source>
        <dbReference type="SAM" id="MobiDB-lite"/>
    </source>
</evidence>
<dbReference type="AlphaFoldDB" id="A0A4V5NDC5"/>
<feature type="compositionally biased region" description="Gly residues" evidence="1">
    <location>
        <begin position="295"/>
        <end position="307"/>
    </location>
</feature>
<evidence type="ECO:0000313" key="3">
    <source>
        <dbReference type="Proteomes" id="UP000308768"/>
    </source>
</evidence>
<dbReference type="Proteomes" id="UP000308768">
    <property type="component" value="Unassembled WGS sequence"/>
</dbReference>
<comment type="caution">
    <text evidence="2">The sequence shown here is derived from an EMBL/GenBank/DDBJ whole genome shotgun (WGS) entry which is preliminary data.</text>
</comment>
<accession>A0A4V5NDC5</accession>